<dbReference type="Proteomes" id="UP000007014">
    <property type="component" value="Chromosome 7"/>
</dbReference>
<feature type="coiled-coil region" evidence="12">
    <location>
        <begin position="427"/>
        <end position="485"/>
    </location>
</feature>
<organism evidence="15 16">
    <name type="scientific">Cyanidioschyzon merolae (strain NIES-3377 / 10D)</name>
    <name type="common">Unicellular red alga</name>
    <dbReference type="NCBI Taxonomy" id="280699"/>
    <lineage>
        <taxon>Eukaryota</taxon>
        <taxon>Rhodophyta</taxon>
        <taxon>Bangiophyceae</taxon>
        <taxon>Cyanidiales</taxon>
        <taxon>Cyanidiaceae</taxon>
        <taxon>Cyanidioschyzon</taxon>
    </lineage>
</organism>
<evidence type="ECO:0000256" key="4">
    <source>
        <dbReference type="ARBA" id="ARBA00022741"/>
    </source>
</evidence>
<dbReference type="AlphaFoldDB" id="M1V4V0"/>
<protein>
    <recommendedName>
        <fullName evidence="11">Structural maintenance of chromosomes protein</fullName>
    </recommendedName>
</protein>
<dbReference type="InterPro" id="IPR003395">
    <property type="entry name" value="RecF/RecN/SMC_N"/>
</dbReference>
<reference evidence="15 16" key="1">
    <citation type="journal article" date="2004" name="Nature">
        <title>Genome sequence of the ultrasmall unicellular red alga Cyanidioschyzon merolae 10D.</title>
        <authorList>
            <person name="Matsuzaki M."/>
            <person name="Misumi O."/>
            <person name="Shin-i T."/>
            <person name="Maruyama S."/>
            <person name="Takahara M."/>
            <person name="Miyagishima S."/>
            <person name="Mori T."/>
            <person name="Nishida K."/>
            <person name="Yagisawa F."/>
            <person name="Nishida K."/>
            <person name="Yoshida Y."/>
            <person name="Nishimura Y."/>
            <person name="Nakao S."/>
            <person name="Kobayashi T."/>
            <person name="Momoyama Y."/>
            <person name="Higashiyama T."/>
            <person name="Minoda A."/>
            <person name="Sano M."/>
            <person name="Nomoto H."/>
            <person name="Oishi K."/>
            <person name="Hayashi H."/>
            <person name="Ohta F."/>
            <person name="Nishizaka S."/>
            <person name="Haga S."/>
            <person name="Miura S."/>
            <person name="Morishita T."/>
            <person name="Kabeya Y."/>
            <person name="Terasawa K."/>
            <person name="Suzuki Y."/>
            <person name="Ishii Y."/>
            <person name="Asakawa S."/>
            <person name="Takano H."/>
            <person name="Ohta N."/>
            <person name="Kuroiwa H."/>
            <person name="Tanaka K."/>
            <person name="Shimizu N."/>
            <person name="Sugano S."/>
            <person name="Sato N."/>
            <person name="Nozaki H."/>
            <person name="Ogasawara N."/>
            <person name="Kohara Y."/>
            <person name="Kuroiwa T."/>
        </authorList>
    </citation>
    <scope>NUCLEOTIDE SEQUENCE [LARGE SCALE GENOMIC DNA]</scope>
    <source>
        <strain evidence="15 16">10D</strain>
    </source>
</reference>
<keyword evidence="8" id="KW-0226">DNA condensation</keyword>
<keyword evidence="7 12" id="KW-0175">Coiled coil</keyword>
<dbReference type="SMART" id="SM00968">
    <property type="entry name" value="SMC_hinge"/>
    <property type="match status" value="1"/>
</dbReference>
<accession>M1V4V0</accession>
<reference evidence="15 16" key="2">
    <citation type="journal article" date="2007" name="BMC Biol.">
        <title>A 100%-complete sequence reveals unusually simple genomic features in the hot-spring red alga Cyanidioschyzon merolae.</title>
        <authorList>
            <person name="Nozaki H."/>
            <person name="Takano H."/>
            <person name="Misumi O."/>
            <person name="Terasawa K."/>
            <person name="Matsuzaki M."/>
            <person name="Maruyama S."/>
            <person name="Nishida K."/>
            <person name="Yagisawa F."/>
            <person name="Yoshida Y."/>
            <person name="Fujiwara T."/>
            <person name="Takio S."/>
            <person name="Tamura K."/>
            <person name="Chung S.J."/>
            <person name="Nakamura S."/>
            <person name="Kuroiwa H."/>
            <person name="Tanaka K."/>
            <person name="Sato N."/>
            <person name="Kuroiwa T."/>
        </authorList>
    </citation>
    <scope>NUCLEOTIDE SEQUENCE [LARGE SCALE GENOMIC DNA]</scope>
    <source>
        <strain evidence="15 16">10D</strain>
    </source>
</reference>
<evidence type="ECO:0000256" key="6">
    <source>
        <dbReference type="ARBA" id="ARBA00022840"/>
    </source>
</evidence>
<feature type="domain" description="SMC hinge" evidence="14">
    <location>
        <begin position="503"/>
        <end position="619"/>
    </location>
</feature>
<feature type="region of interest" description="Disordered" evidence="13">
    <location>
        <begin position="1129"/>
        <end position="1175"/>
    </location>
</feature>
<dbReference type="GO" id="GO:0005524">
    <property type="term" value="F:ATP binding"/>
    <property type="evidence" value="ECO:0007669"/>
    <property type="project" value="UniProtKB-KW"/>
</dbReference>
<evidence type="ECO:0000256" key="5">
    <source>
        <dbReference type="ARBA" id="ARBA00022776"/>
    </source>
</evidence>
<dbReference type="Gene3D" id="3.30.70.1620">
    <property type="match status" value="1"/>
</dbReference>
<dbReference type="Gene3D" id="1.20.1060.20">
    <property type="match status" value="1"/>
</dbReference>
<evidence type="ECO:0000256" key="13">
    <source>
        <dbReference type="SAM" id="MobiDB-lite"/>
    </source>
</evidence>
<dbReference type="InterPro" id="IPR024704">
    <property type="entry name" value="SMC"/>
</dbReference>
<dbReference type="Pfam" id="PF06470">
    <property type="entry name" value="SMC_hinge"/>
    <property type="match status" value="1"/>
</dbReference>
<dbReference type="EMBL" id="AP006489">
    <property type="protein sequence ID" value="BAM79685.1"/>
    <property type="molecule type" value="Genomic_DNA"/>
</dbReference>
<evidence type="ECO:0000256" key="12">
    <source>
        <dbReference type="SAM" id="Coils"/>
    </source>
</evidence>
<evidence type="ECO:0000256" key="9">
    <source>
        <dbReference type="ARBA" id="ARBA00023242"/>
    </source>
</evidence>
<evidence type="ECO:0000256" key="7">
    <source>
        <dbReference type="ARBA" id="ARBA00023054"/>
    </source>
</evidence>
<keyword evidence="10" id="KW-0131">Cell cycle</keyword>
<evidence type="ECO:0000313" key="16">
    <source>
        <dbReference type="Proteomes" id="UP000007014"/>
    </source>
</evidence>
<dbReference type="InterPro" id="IPR010935">
    <property type="entry name" value="SMC_hinge"/>
</dbReference>
<dbReference type="SUPFAM" id="SSF52540">
    <property type="entry name" value="P-loop containing nucleoside triphosphate hydrolases"/>
    <property type="match status" value="1"/>
</dbReference>
<dbReference type="GO" id="GO:0005694">
    <property type="term" value="C:chromosome"/>
    <property type="evidence" value="ECO:0007669"/>
    <property type="project" value="InterPro"/>
</dbReference>
<dbReference type="InterPro" id="IPR027417">
    <property type="entry name" value="P-loop_NTPase"/>
</dbReference>
<dbReference type="STRING" id="280699.M1V4V0"/>
<dbReference type="KEGG" id="cme:CYME_CMG189C"/>
<evidence type="ECO:0000256" key="3">
    <source>
        <dbReference type="ARBA" id="ARBA00022618"/>
    </source>
</evidence>
<dbReference type="RefSeq" id="XP_005535971.1">
    <property type="nucleotide sequence ID" value="XM_005535914.1"/>
</dbReference>
<feature type="coiled-coil region" evidence="12">
    <location>
        <begin position="239"/>
        <end position="323"/>
    </location>
</feature>
<dbReference type="GO" id="GO:0051301">
    <property type="term" value="P:cell division"/>
    <property type="evidence" value="ECO:0007669"/>
    <property type="project" value="UniProtKB-KW"/>
</dbReference>
<sequence length="1175" mass="131695">MYLKEIILDGFKSYAHRMVLSGLDPHFNSISGPNGSGKSAILDAICFVLGMTHLQSLRVNGLHELIYKNGQAGVQRASVTLVFDNTDASSSPVGYEDSPEITVTRQVALGGRSKYLVNGHVAQPAKVQNLFHSVQLNVNNPHFLIMQGRITKVIQMKPLELLSMLEEAAGTSMYEAKKTAALRTIEKKQRKVEEINTLLAEEITPSLVKLRDERERFLHWSANNAEIERLRRIVALQAYAQAREHVKQLEQDRAQLVAQIEKHEAEQAQNHEAINALRAESHGAKRSQHDREARQLQQQEKELAALDRELVKERARRDHLRASLTREQAQQTEMIEAQEHLTKTLEQLTARIETFEPQVEKRRLEARAANDKWQTLSEASAFRSRTELITSTRQQLALARTEEETTKIALAGAKSELEKHAKRATAVRALESELAKAEKAVSSVKLQLHELDYDQHGAEKLRKLRQSEEQAVHSLRDQLDRLSARLAAIDFTYQNPEPAFESSRVKGVVARLVQLVHPEYAVAIEITAGSKLFYVIVDNEQTGKLLLERGQLTRRVTMIPLNRIDDKVLEPERVAAARQAGGNLALSLVRFDEALEPAMRYVFGRTLVCDRLDQAKQMAFSEQIRCRTVTKDGDLVDPQGTMTGGSQSAVASLLIQLAELERLRAELQIRERALARTEEDLQNLEQKADQHARLSTELAMKQQAVEAIRERMLAEPLIRYKNEVASLEAQLREQGARRVAAERRLAELDSGADVGAQDLAEAKASAEQLQRLWQDEQAQLARLHQQLESSREELDDVQKRLAQCNETIAQLERDLTEQSNRLEKELEPAYYSQQEALRQRREALSAQAQEHAVRQERLSALASQDEALSLEIKRLRLQLADLDETLANARQQAVALEAEHPNLSCTAGDVSVVDAEEIRRARQQLARLTAENQSLGKRINRRALSLFEKSEQEYQDLMNKKRIIENDKQKIYAAIRSLDEKKRLALEATWQRVNRDLSAIFSTLLPGADARLDRVPESQSMLDGLVLKVAMGNTWKDSLTELSGGQRSLVALSLVLAMLKFKPAPMYILDEIDAALDLSHTQNVGQVIRQSFRDSQFIIVSLKPALFEHANVVFRTKLVQGSSTVTRTVSASRVSTTTTTSSSSSSGQSELHAGPAAAAMDEAVAATTTTTTASA</sequence>
<comment type="subcellular location">
    <subcellularLocation>
        <location evidence="1 11">Nucleus</location>
    </subcellularLocation>
</comment>
<dbReference type="CDD" id="cd03273">
    <property type="entry name" value="ABC_SMC2_euk"/>
    <property type="match status" value="1"/>
</dbReference>
<proteinExistence type="inferred from homology"/>
<feature type="coiled-coil region" evidence="12">
    <location>
        <begin position="650"/>
        <end position="825"/>
    </location>
</feature>
<dbReference type="Gramene" id="CMG189CT">
    <property type="protein sequence ID" value="CMG189CT"/>
    <property type="gene ID" value="CMG189C"/>
</dbReference>
<keyword evidence="6" id="KW-0067">ATP-binding</keyword>
<dbReference type="GO" id="GO:0005634">
    <property type="term" value="C:nucleus"/>
    <property type="evidence" value="ECO:0007669"/>
    <property type="project" value="UniProtKB-SubCell"/>
</dbReference>
<dbReference type="PANTHER" id="PTHR43977">
    <property type="entry name" value="STRUCTURAL MAINTENANCE OF CHROMOSOMES PROTEIN 3"/>
    <property type="match status" value="1"/>
</dbReference>
<dbReference type="GO" id="GO:0030261">
    <property type="term" value="P:chromosome condensation"/>
    <property type="evidence" value="ECO:0007669"/>
    <property type="project" value="UniProtKB-KW"/>
</dbReference>
<evidence type="ECO:0000256" key="2">
    <source>
        <dbReference type="ARBA" id="ARBA00005231"/>
    </source>
</evidence>
<dbReference type="eggNOG" id="KOG0933">
    <property type="taxonomic scope" value="Eukaryota"/>
</dbReference>
<gene>
    <name evidence="15" type="ORF">CYME_CMG189C</name>
</gene>
<dbReference type="OMA" id="THNKIAM"/>
<evidence type="ECO:0000259" key="14">
    <source>
        <dbReference type="SMART" id="SM00968"/>
    </source>
</evidence>
<keyword evidence="9 11" id="KW-0539">Nucleus</keyword>
<dbReference type="GeneID" id="16993150"/>
<dbReference type="InterPro" id="IPR027120">
    <property type="entry name" value="Smc2_ABC"/>
</dbReference>
<dbReference type="Pfam" id="PF02463">
    <property type="entry name" value="SMC_N"/>
    <property type="match status" value="1"/>
</dbReference>
<name>M1V4V0_CYAM1</name>
<evidence type="ECO:0000256" key="10">
    <source>
        <dbReference type="ARBA" id="ARBA00023306"/>
    </source>
</evidence>
<dbReference type="SUPFAM" id="SSF75553">
    <property type="entry name" value="Smc hinge domain"/>
    <property type="match status" value="1"/>
</dbReference>
<keyword evidence="4" id="KW-0547">Nucleotide-binding</keyword>
<evidence type="ECO:0000256" key="1">
    <source>
        <dbReference type="ARBA" id="ARBA00004123"/>
    </source>
</evidence>
<comment type="similarity">
    <text evidence="2">Belongs to the SMC family. SMC2 subfamily.</text>
</comment>
<evidence type="ECO:0000256" key="8">
    <source>
        <dbReference type="ARBA" id="ARBA00023067"/>
    </source>
</evidence>
<evidence type="ECO:0000256" key="11">
    <source>
        <dbReference type="PIRNR" id="PIRNR005719"/>
    </source>
</evidence>
<dbReference type="HOGENOM" id="CLU_001042_9_0_1"/>
<evidence type="ECO:0000313" key="15">
    <source>
        <dbReference type="EMBL" id="BAM79685.1"/>
    </source>
</evidence>
<feature type="coiled-coil region" evidence="12">
    <location>
        <begin position="865"/>
        <end position="967"/>
    </location>
</feature>
<dbReference type="OrthoDB" id="10255539at2759"/>
<dbReference type="Gene3D" id="3.40.50.300">
    <property type="entry name" value="P-loop containing nucleotide triphosphate hydrolases"/>
    <property type="match status" value="2"/>
</dbReference>
<keyword evidence="5" id="KW-0498">Mitosis</keyword>
<dbReference type="Gene3D" id="1.10.287.1490">
    <property type="match status" value="1"/>
</dbReference>
<dbReference type="GO" id="GO:0016887">
    <property type="term" value="F:ATP hydrolysis activity"/>
    <property type="evidence" value="ECO:0007669"/>
    <property type="project" value="InterPro"/>
</dbReference>
<keyword evidence="16" id="KW-1185">Reference proteome</keyword>
<dbReference type="InterPro" id="IPR036277">
    <property type="entry name" value="SMC_hinge_sf"/>
</dbReference>
<feature type="compositionally biased region" description="Low complexity" evidence="13">
    <location>
        <begin position="1153"/>
        <end position="1175"/>
    </location>
</feature>
<keyword evidence="3" id="KW-0132">Cell division</keyword>
<dbReference type="PIRSF" id="PIRSF005719">
    <property type="entry name" value="SMC"/>
    <property type="match status" value="1"/>
</dbReference>
<feature type="compositionally biased region" description="Low complexity" evidence="13">
    <location>
        <begin position="1129"/>
        <end position="1146"/>
    </location>
</feature>